<sequence length="236" mass="27485">MSEILKATCKGKSTNIECRRPSWESIKMSYATINNEYKKGAAEAVFKKIGGEPYKEFVNNERAITIQNEQIQQGIQIAPANRRYTLNSCALRISYALNYSKLLGESFLLKYKKLPSNTGELKYENKRWYGSDGNLYYLSIYGIRNFLTLNWGNSDKPYYLRTFRDRDEVAKFYNNEFSKFNRSGIVVMRIKGFVDAGGHTTLWNGKDKHFEDFEISENYLIGNHNVVDFQFWELKG</sequence>
<reference evidence="1 2" key="1">
    <citation type="submission" date="2014-06" db="EMBL/GenBank/DDBJ databases">
        <title>Helicobacter pullorum isolates in fresh chicken meat - phenotypic and genotypic features.</title>
        <authorList>
            <person name="Borges V."/>
            <person name="Santos A."/>
            <person name="Correia C.B."/>
            <person name="Saraiva M."/>
            <person name="Menard A."/>
            <person name="Vieira L."/>
            <person name="Sampaio D.A."/>
            <person name="Gomes J.P."/>
            <person name="Oleastro M."/>
        </authorList>
    </citation>
    <scope>NUCLEOTIDE SEQUENCE [LARGE SCALE GENOMIC DNA]</scope>
    <source>
        <strain evidence="1 2">229334/12</strain>
    </source>
</reference>
<accession>A0A0N1MPQ0</accession>
<comment type="caution">
    <text evidence="1">The sequence shown here is derived from an EMBL/GenBank/DDBJ whole genome shotgun (WGS) entry which is preliminary data.</text>
</comment>
<evidence type="ECO:0008006" key="3">
    <source>
        <dbReference type="Google" id="ProtNLM"/>
    </source>
</evidence>
<evidence type="ECO:0000313" key="2">
    <source>
        <dbReference type="Proteomes" id="UP000037997"/>
    </source>
</evidence>
<dbReference type="Pfam" id="PF14113">
    <property type="entry name" value="Tae4"/>
    <property type="match status" value="1"/>
</dbReference>
<protein>
    <recommendedName>
        <fullName evidence="3">Type VI secretion system amidase effector protein Tae4</fullName>
    </recommendedName>
</protein>
<dbReference type="RefSeq" id="WP_054198791.1">
    <property type="nucleotide sequence ID" value="NZ_JNOC01000150.1"/>
</dbReference>
<dbReference type="EMBL" id="JNOC01000150">
    <property type="protein sequence ID" value="KPH52315.1"/>
    <property type="molecule type" value="Genomic_DNA"/>
</dbReference>
<dbReference type="Proteomes" id="UP000037997">
    <property type="component" value="Unassembled WGS sequence"/>
</dbReference>
<dbReference type="InterPro" id="IPR025562">
    <property type="entry name" value="Tae4"/>
</dbReference>
<evidence type="ECO:0000313" key="1">
    <source>
        <dbReference type="EMBL" id="KPH52315.1"/>
    </source>
</evidence>
<organism evidence="1 2">
    <name type="scientific">Helicobacter pullorum</name>
    <dbReference type="NCBI Taxonomy" id="35818"/>
    <lineage>
        <taxon>Bacteria</taxon>
        <taxon>Pseudomonadati</taxon>
        <taxon>Campylobacterota</taxon>
        <taxon>Epsilonproteobacteria</taxon>
        <taxon>Campylobacterales</taxon>
        <taxon>Helicobacteraceae</taxon>
        <taxon>Helicobacter</taxon>
    </lineage>
</organism>
<dbReference type="Gene3D" id="3.90.1720.70">
    <property type="match status" value="1"/>
</dbReference>
<gene>
    <name evidence="1" type="ORF">HPU229334_02060</name>
</gene>
<dbReference type="AlphaFoldDB" id="A0A0N1MPQ0"/>
<dbReference type="PATRIC" id="fig|35818.11.peg.406"/>
<proteinExistence type="predicted"/>
<name>A0A0N1MPQ0_9HELI</name>